<organism evidence="2 3">
    <name type="scientific">Periophthalmus magnuspinnatus</name>
    <dbReference type="NCBI Taxonomy" id="409849"/>
    <lineage>
        <taxon>Eukaryota</taxon>
        <taxon>Metazoa</taxon>
        <taxon>Chordata</taxon>
        <taxon>Craniata</taxon>
        <taxon>Vertebrata</taxon>
        <taxon>Euteleostomi</taxon>
        <taxon>Actinopterygii</taxon>
        <taxon>Neopterygii</taxon>
        <taxon>Teleostei</taxon>
        <taxon>Neoteleostei</taxon>
        <taxon>Acanthomorphata</taxon>
        <taxon>Gobiaria</taxon>
        <taxon>Gobiiformes</taxon>
        <taxon>Gobioidei</taxon>
        <taxon>Gobiidae</taxon>
        <taxon>Oxudercinae</taxon>
        <taxon>Periophthalmus</taxon>
    </lineage>
</organism>
<proteinExistence type="predicted"/>
<evidence type="ECO:0000313" key="3">
    <source>
        <dbReference type="Proteomes" id="UP000261520"/>
    </source>
</evidence>
<accession>A0A3B4A9L0</accession>
<evidence type="ECO:0000256" key="1">
    <source>
        <dbReference type="SAM" id="MobiDB-lite"/>
    </source>
</evidence>
<reference evidence="2" key="2">
    <citation type="submission" date="2025-09" db="UniProtKB">
        <authorList>
            <consortium name="Ensembl"/>
        </authorList>
    </citation>
    <scope>IDENTIFICATION</scope>
</reference>
<evidence type="ECO:0000313" key="2">
    <source>
        <dbReference type="Ensembl" id="ENSPMGP00000013737.1"/>
    </source>
</evidence>
<sequence>MTLKSSLPGGPLAPLCPRMPVPGEPLSPFSPGKPTLENTMSPCFKITHWPVVNL</sequence>
<protein>
    <submittedName>
        <fullName evidence="2">Uncharacterized protein</fullName>
    </submittedName>
</protein>
<keyword evidence="3" id="KW-1185">Reference proteome</keyword>
<dbReference type="Ensembl" id="ENSPMGT00000014663.1">
    <property type="protein sequence ID" value="ENSPMGP00000013737.1"/>
    <property type="gene ID" value="ENSPMGG00000011297.1"/>
</dbReference>
<feature type="region of interest" description="Disordered" evidence="1">
    <location>
        <begin position="1"/>
        <end position="34"/>
    </location>
</feature>
<dbReference type="AlphaFoldDB" id="A0A3B4A9L0"/>
<name>A0A3B4A9L0_9GOBI</name>
<reference evidence="2" key="1">
    <citation type="submission" date="2025-08" db="UniProtKB">
        <authorList>
            <consortium name="Ensembl"/>
        </authorList>
    </citation>
    <scope>IDENTIFICATION</scope>
</reference>
<dbReference type="Proteomes" id="UP000261520">
    <property type="component" value="Unplaced"/>
</dbReference>